<dbReference type="SUPFAM" id="SSF46565">
    <property type="entry name" value="Chaperone J-domain"/>
    <property type="match status" value="1"/>
</dbReference>
<feature type="repeat" description="TPR" evidence="3">
    <location>
        <begin position="22"/>
        <end position="55"/>
    </location>
</feature>
<gene>
    <name evidence="5" type="primary">Contig7113.g7602</name>
    <name evidence="5" type="ORF">STYLEM_15163</name>
</gene>
<keyword evidence="6" id="KW-1185">Reference proteome</keyword>
<dbReference type="EMBL" id="CCKQ01014315">
    <property type="protein sequence ID" value="CDW86072.1"/>
    <property type="molecule type" value="Genomic_DNA"/>
</dbReference>
<dbReference type="AlphaFoldDB" id="A0A078AXV7"/>
<keyword evidence="2 3" id="KW-0802">TPR repeat</keyword>
<evidence type="ECO:0000256" key="2">
    <source>
        <dbReference type="ARBA" id="ARBA00022803"/>
    </source>
</evidence>
<evidence type="ECO:0000256" key="1">
    <source>
        <dbReference type="ARBA" id="ARBA00022737"/>
    </source>
</evidence>
<proteinExistence type="predicted"/>
<dbReference type="PANTHER" id="PTHR45188">
    <property type="entry name" value="DNAJ PROTEIN P58IPK HOMOLOG"/>
    <property type="match status" value="1"/>
</dbReference>
<dbReference type="SMART" id="SM00028">
    <property type="entry name" value="TPR"/>
    <property type="match status" value="6"/>
</dbReference>
<dbReference type="InterPro" id="IPR001623">
    <property type="entry name" value="DnaJ_domain"/>
</dbReference>
<protein>
    <submittedName>
        <fullName evidence="5">Dnaj heat shock n-terminal domain-containing protein</fullName>
    </submittedName>
</protein>
<evidence type="ECO:0000256" key="3">
    <source>
        <dbReference type="PROSITE-ProRule" id="PRU00339"/>
    </source>
</evidence>
<dbReference type="OrthoDB" id="765884at2759"/>
<dbReference type="InterPro" id="IPR036869">
    <property type="entry name" value="J_dom_sf"/>
</dbReference>
<evidence type="ECO:0000313" key="5">
    <source>
        <dbReference type="EMBL" id="CDW86072.1"/>
    </source>
</evidence>
<dbReference type="Gene3D" id="1.10.287.110">
    <property type="entry name" value="DnaJ domain"/>
    <property type="match status" value="1"/>
</dbReference>
<sequence>MEGDVEMKTEPQAQPVVDPAAAEELKNQGNEFFKQGKYLEAINSYSQALEQLHTSNSRSILQLKLQSPKFRYKEALFDCEQAIVLNRQFLKAYQRAYKCYMTLGDLEKAREVSLISKDLGDDQALKQVQLMNTLIDMQHKARQYMHDRQYSDALTYCSQLVNYCPDCAKYVGMKIQAYIGMNKLVEAIEFSSKLQSQFIENPEYLFWRGKLLIYNSNMDMGKKYVREALNKDPDNVTYQKAWRNLSKMDKVKKEGADFFSSMDFKAAIEKFTECLELDPLNNQWNSSILFNRSLAYLKLANNKEALADLTKAIEINEDYAKAYLKRGELNLTMQNYEEAVRDFERVKQIDPSTAGISQKVQNAKLELKKSKRKDYYKLLEIEQTANEDEIKKAYRKKALMWHPDKHQNDDEEGKKHADKMFKDISEGYEILSDARKRNQYDQGADCDEINQGGHGGGGFHSQDPSEIFQMFFGGGGGGGGGHQHFFTNRGGRF</sequence>
<feature type="domain" description="J" evidence="4">
    <location>
        <begin position="374"/>
        <end position="444"/>
    </location>
</feature>
<dbReference type="CDD" id="cd06257">
    <property type="entry name" value="DnaJ"/>
    <property type="match status" value="1"/>
</dbReference>
<keyword evidence="1" id="KW-0677">Repeat</keyword>
<dbReference type="PROSITE" id="PS00636">
    <property type="entry name" value="DNAJ_1"/>
    <property type="match status" value="1"/>
</dbReference>
<dbReference type="Proteomes" id="UP000039865">
    <property type="component" value="Unassembled WGS sequence"/>
</dbReference>
<accession>A0A078AXV7</accession>
<dbReference type="InterPro" id="IPR011990">
    <property type="entry name" value="TPR-like_helical_dom_sf"/>
</dbReference>
<feature type="repeat" description="TPR" evidence="3">
    <location>
        <begin position="286"/>
        <end position="319"/>
    </location>
</feature>
<dbReference type="Gene3D" id="1.25.40.10">
    <property type="entry name" value="Tetratricopeptide repeat domain"/>
    <property type="match status" value="3"/>
</dbReference>
<dbReference type="InterPro" id="IPR019734">
    <property type="entry name" value="TPR_rpt"/>
</dbReference>
<dbReference type="Pfam" id="PF13432">
    <property type="entry name" value="TPR_16"/>
    <property type="match status" value="1"/>
</dbReference>
<dbReference type="InterPro" id="IPR018253">
    <property type="entry name" value="DnaJ_domain_CS"/>
</dbReference>
<feature type="repeat" description="TPR" evidence="3">
    <location>
        <begin position="320"/>
        <end position="353"/>
    </location>
</feature>
<reference evidence="5 6" key="1">
    <citation type="submission" date="2014-06" db="EMBL/GenBank/DDBJ databases">
        <authorList>
            <person name="Swart Estienne"/>
        </authorList>
    </citation>
    <scope>NUCLEOTIDE SEQUENCE [LARGE SCALE GENOMIC DNA]</scope>
    <source>
        <strain evidence="5 6">130c</strain>
    </source>
</reference>
<dbReference type="InParanoid" id="A0A078AXV7"/>
<evidence type="ECO:0000259" key="4">
    <source>
        <dbReference type="PROSITE" id="PS50076"/>
    </source>
</evidence>
<dbReference type="Pfam" id="PF00226">
    <property type="entry name" value="DnaJ"/>
    <property type="match status" value="1"/>
</dbReference>
<dbReference type="PANTHER" id="PTHR45188:SF2">
    <property type="entry name" value="DNAJ HOMOLOG SUBFAMILY C MEMBER 7"/>
    <property type="match status" value="1"/>
</dbReference>
<name>A0A078AXV7_STYLE</name>
<dbReference type="SMART" id="SM00271">
    <property type="entry name" value="DnaJ"/>
    <property type="match status" value="1"/>
</dbReference>
<dbReference type="PROSITE" id="PS50293">
    <property type="entry name" value="TPR_REGION"/>
    <property type="match status" value="1"/>
</dbReference>
<dbReference type="SUPFAM" id="SSF48452">
    <property type="entry name" value="TPR-like"/>
    <property type="match status" value="3"/>
</dbReference>
<dbReference type="PRINTS" id="PR00625">
    <property type="entry name" value="JDOMAIN"/>
</dbReference>
<dbReference type="PROSITE" id="PS50076">
    <property type="entry name" value="DNAJ_2"/>
    <property type="match status" value="1"/>
</dbReference>
<keyword evidence="5" id="KW-0346">Stress response</keyword>
<dbReference type="PROSITE" id="PS50005">
    <property type="entry name" value="TPR"/>
    <property type="match status" value="4"/>
</dbReference>
<dbReference type="OMA" id="KLYMNRA"/>
<feature type="repeat" description="TPR" evidence="3">
    <location>
        <begin position="248"/>
        <end position="281"/>
    </location>
</feature>
<organism evidence="5 6">
    <name type="scientific">Stylonychia lemnae</name>
    <name type="common">Ciliate</name>
    <dbReference type="NCBI Taxonomy" id="5949"/>
    <lineage>
        <taxon>Eukaryota</taxon>
        <taxon>Sar</taxon>
        <taxon>Alveolata</taxon>
        <taxon>Ciliophora</taxon>
        <taxon>Intramacronucleata</taxon>
        <taxon>Spirotrichea</taxon>
        <taxon>Stichotrichia</taxon>
        <taxon>Sporadotrichida</taxon>
        <taxon>Oxytrichidae</taxon>
        <taxon>Stylonychinae</taxon>
        <taxon>Stylonychia</taxon>
    </lineage>
</organism>
<evidence type="ECO:0000313" key="6">
    <source>
        <dbReference type="Proteomes" id="UP000039865"/>
    </source>
</evidence>